<feature type="domain" description="Isochorismatase-like" evidence="2">
    <location>
        <begin position="5"/>
        <end position="146"/>
    </location>
</feature>
<dbReference type="PANTHER" id="PTHR43540">
    <property type="entry name" value="PEROXYUREIDOACRYLATE/UREIDOACRYLATE AMIDOHYDROLASE-RELATED"/>
    <property type="match status" value="1"/>
</dbReference>
<dbReference type="Pfam" id="PF00857">
    <property type="entry name" value="Isochorismatase"/>
    <property type="match status" value="1"/>
</dbReference>
<dbReference type="Gene3D" id="3.40.50.850">
    <property type="entry name" value="Isochorismatase-like"/>
    <property type="match status" value="1"/>
</dbReference>
<dbReference type="InterPro" id="IPR050272">
    <property type="entry name" value="Isochorismatase-like_hydrls"/>
</dbReference>
<proteinExistence type="predicted"/>
<gene>
    <name evidence="3" type="ORF">FQ775_13220</name>
</gene>
<evidence type="ECO:0000256" key="1">
    <source>
        <dbReference type="ARBA" id="ARBA00022801"/>
    </source>
</evidence>
<dbReference type="PANTHER" id="PTHR43540:SF1">
    <property type="entry name" value="ISOCHORISMATASE HYDROLASE"/>
    <property type="match status" value="1"/>
</dbReference>
<evidence type="ECO:0000313" key="4">
    <source>
        <dbReference type="Proteomes" id="UP000321389"/>
    </source>
</evidence>
<dbReference type="CDD" id="cd01014">
    <property type="entry name" value="nicotinamidase_related"/>
    <property type="match status" value="1"/>
</dbReference>
<keyword evidence="4" id="KW-1185">Reference proteome</keyword>
<dbReference type="OrthoDB" id="9807387at2"/>
<dbReference type="EMBL" id="CP042301">
    <property type="protein sequence ID" value="QDZ01263.1"/>
    <property type="molecule type" value="Genomic_DNA"/>
</dbReference>
<dbReference type="InterPro" id="IPR000868">
    <property type="entry name" value="Isochorismatase-like_dom"/>
</dbReference>
<dbReference type="Proteomes" id="UP000321389">
    <property type="component" value="Chromosome"/>
</dbReference>
<dbReference type="SUPFAM" id="SSF52499">
    <property type="entry name" value="Isochorismatase-like hydrolases"/>
    <property type="match status" value="1"/>
</dbReference>
<sequence>MAAKALVLVDIQNDYFADGRWPVDRMEEAAANAARLLAHARQAGDLVVHVRHEMPSDSAPFFRPGSFGAEIHASVAPAADEKVIAKRRPNSFQGTRLREELEAAGITDVVVCGAMTQMCIDATARAAADFGFAVTVIEDACGAKEQSFAGQTVSAPLVHAAIMAPLAMSYGRVMTTDEHLAATS</sequence>
<reference evidence="3" key="1">
    <citation type="submission" date="2020-04" db="EMBL/GenBank/DDBJ databases">
        <title>Nitratireductor sp. nov. isolated from mangrove soil.</title>
        <authorList>
            <person name="Ye Y."/>
        </authorList>
    </citation>
    <scope>NUCLEOTIDE SEQUENCE</scope>
    <source>
        <strain evidence="3">SY7</strain>
    </source>
</reference>
<accession>A0A5B8L092</accession>
<evidence type="ECO:0000259" key="2">
    <source>
        <dbReference type="Pfam" id="PF00857"/>
    </source>
</evidence>
<organism evidence="3 4">
    <name type="scientific">Nitratireductor mangrovi</name>
    <dbReference type="NCBI Taxonomy" id="2599600"/>
    <lineage>
        <taxon>Bacteria</taxon>
        <taxon>Pseudomonadati</taxon>
        <taxon>Pseudomonadota</taxon>
        <taxon>Alphaproteobacteria</taxon>
        <taxon>Hyphomicrobiales</taxon>
        <taxon>Phyllobacteriaceae</taxon>
        <taxon>Nitratireductor</taxon>
    </lineage>
</organism>
<dbReference type="RefSeq" id="WP_146299908.1">
    <property type="nucleotide sequence ID" value="NZ_CP042301.2"/>
</dbReference>
<dbReference type="AlphaFoldDB" id="A0A5B8L092"/>
<dbReference type="InterPro" id="IPR036380">
    <property type="entry name" value="Isochorismatase-like_sf"/>
</dbReference>
<dbReference type="KEGG" id="niy:FQ775_13220"/>
<keyword evidence="1 3" id="KW-0378">Hydrolase</keyword>
<evidence type="ECO:0000313" key="3">
    <source>
        <dbReference type="EMBL" id="QDZ01263.1"/>
    </source>
</evidence>
<protein>
    <submittedName>
        <fullName evidence="3">Cysteine hydrolase</fullName>
    </submittedName>
</protein>
<dbReference type="GO" id="GO:0016787">
    <property type="term" value="F:hydrolase activity"/>
    <property type="evidence" value="ECO:0007669"/>
    <property type="project" value="UniProtKB-KW"/>
</dbReference>
<name>A0A5B8L092_9HYPH</name>